<dbReference type="GO" id="GO:0005739">
    <property type="term" value="C:mitochondrion"/>
    <property type="evidence" value="ECO:0007669"/>
    <property type="project" value="TreeGrafter"/>
</dbReference>
<dbReference type="OrthoDB" id="418495at2759"/>
<dbReference type="InterPro" id="IPR036249">
    <property type="entry name" value="Thioredoxin-like_sf"/>
</dbReference>
<dbReference type="EMBL" id="UYYB01007768">
    <property type="protein sequence ID" value="VDM68139.1"/>
    <property type="molecule type" value="Genomic_DNA"/>
</dbReference>
<proteinExistence type="predicted"/>
<dbReference type="GO" id="GO:0015035">
    <property type="term" value="F:protein-disulfide reductase activity"/>
    <property type="evidence" value="ECO:0007669"/>
    <property type="project" value="TreeGrafter"/>
</dbReference>
<dbReference type="PANTHER" id="PTHR46679">
    <property type="match status" value="1"/>
</dbReference>
<keyword evidence="3" id="KW-1185">Reference proteome</keyword>
<evidence type="ECO:0000259" key="1">
    <source>
        <dbReference type="Pfam" id="PF00462"/>
    </source>
</evidence>
<name>A0A3P7IMJ5_STRVU</name>
<evidence type="ECO:0000313" key="2">
    <source>
        <dbReference type="EMBL" id="VDM68139.1"/>
    </source>
</evidence>
<dbReference type="PANTHER" id="PTHR46679:SF4">
    <property type="entry name" value="GLUTAREDOXIN DOMAIN-CONTAINING PROTEIN"/>
    <property type="match status" value="1"/>
</dbReference>
<reference evidence="2 3" key="1">
    <citation type="submission" date="2018-11" db="EMBL/GenBank/DDBJ databases">
        <authorList>
            <consortium name="Pathogen Informatics"/>
        </authorList>
    </citation>
    <scope>NUCLEOTIDE SEQUENCE [LARGE SCALE GENOMIC DNA]</scope>
</reference>
<dbReference type="Proteomes" id="UP000270094">
    <property type="component" value="Unassembled WGS sequence"/>
</dbReference>
<dbReference type="SUPFAM" id="SSF52833">
    <property type="entry name" value="Thioredoxin-like"/>
    <property type="match status" value="1"/>
</dbReference>
<gene>
    <name evidence="2" type="ORF">SVUK_LOCUS3137</name>
</gene>
<organism evidence="2 3">
    <name type="scientific">Strongylus vulgaris</name>
    <name type="common">Blood worm</name>
    <dbReference type="NCBI Taxonomy" id="40348"/>
    <lineage>
        <taxon>Eukaryota</taxon>
        <taxon>Metazoa</taxon>
        <taxon>Ecdysozoa</taxon>
        <taxon>Nematoda</taxon>
        <taxon>Chromadorea</taxon>
        <taxon>Rhabditida</taxon>
        <taxon>Rhabditina</taxon>
        <taxon>Rhabditomorpha</taxon>
        <taxon>Strongyloidea</taxon>
        <taxon>Strongylidae</taxon>
        <taxon>Strongylus</taxon>
    </lineage>
</organism>
<dbReference type="Pfam" id="PF00462">
    <property type="entry name" value="Glutaredoxin"/>
    <property type="match status" value="1"/>
</dbReference>
<dbReference type="AlphaFoldDB" id="A0A3P7IMJ5"/>
<dbReference type="InterPro" id="IPR002109">
    <property type="entry name" value="Glutaredoxin"/>
</dbReference>
<dbReference type="Gene3D" id="3.40.30.10">
    <property type="entry name" value="Glutaredoxin"/>
    <property type="match status" value="1"/>
</dbReference>
<evidence type="ECO:0000313" key="3">
    <source>
        <dbReference type="Proteomes" id="UP000270094"/>
    </source>
</evidence>
<dbReference type="PROSITE" id="PS51354">
    <property type="entry name" value="GLUTAREDOXIN_2"/>
    <property type="match status" value="1"/>
</dbReference>
<accession>A0A3P7IMJ5</accession>
<feature type="domain" description="Glutaredoxin" evidence="1">
    <location>
        <begin position="35"/>
        <end position="98"/>
    </location>
</feature>
<protein>
    <recommendedName>
        <fullName evidence="1">Glutaredoxin domain-containing protein</fullName>
    </recommendedName>
</protein>
<sequence length="115" mass="13451">MYKFQQEVLKYRRQPVSVGYSYAGYIERQARRYPIMMYTLVQCVPCQRAKHLLAVSYADVPAYFLEFVGHEDWQRQLSVDLIRLTGQETFPYIFICGQNIGGESLNKCTSTHQLV</sequence>